<dbReference type="SUPFAM" id="SSF103025">
    <property type="entry name" value="Folate-binding domain"/>
    <property type="match status" value="1"/>
</dbReference>
<dbReference type="Proteomes" id="UP000591131">
    <property type="component" value="Unassembled WGS sequence"/>
</dbReference>
<feature type="region of interest" description="Disordered" evidence="1">
    <location>
        <begin position="262"/>
        <end position="368"/>
    </location>
</feature>
<dbReference type="Gene3D" id="3.30.1360.120">
    <property type="entry name" value="Probable tRNA modification gtpase trme, domain 1"/>
    <property type="match status" value="1"/>
</dbReference>
<feature type="transmembrane region" description="Helical" evidence="2">
    <location>
        <begin position="93"/>
        <end position="115"/>
    </location>
</feature>
<keyword evidence="2" id="KW-1133">Transmembrane helix</keyword>
<feature type="compositionally biased region" description="Acidic residues" evidence="1">
    <location>
        <begin position="329"/>
        <end position="342"/>
    </location>
</feature>
<name>A0A7J6M481_PERCH</name>
<dbReference type="EMBL" id="JAAPAO010000236">
    <property type="protein sequence ID" value="KAF4666378.1"/>
    <property type="molecule type" value="Genomic_DNA"/>
</dbReference>
<reference evidence="4 5" key="1">
    <citation type="submission" date="2020-04" db="EMBL/GenBank/DDBJ databases">
        <title>Perkinsus chesapeaki whole genome sequence.</title>
        <authorList>
            <person name="Bogema D.R."/>
        </authorList>
    </citation>
    <scope>NUCLEOTIDE SEQUENCE [LARGE SCALE GENOMIC DNA]</scope>
    <source>
        <strain evidence="4">ATCC PRA-425</strain>
    </source>
</reference>
<organism evidence="4 5">
    <name type="scientific">Perkinsus chesapeaki</name>
    <name type="common">Clam parasite</name>
    <name type="synonym">Perkinsus andrewsi</name>
    <dbReference type="NCBI Taxonomy" id="330153"/>
    <lineage>
        <taxon>Eukaryota</taxon>
        <taxon>Sar</taxon>
        <taxon>Alveolata</taxon>
        <taxon>Perkinsozoa</taxon>
        <taxon>Perkinsea</taxon>
        <taxon>Perkinsida</taxon>
        <taxon>Perkinsidae</taxon>
        <taxon>Perkinsus</taxon>
    </lineage>
</organism>
<keyword evidence="5" id="KW-1185">Reference proteome</keyword>
<comment type="caution">
    <text evidence="4">The sequence shown here is derived from an EMBL/GenBank/DDBJ whole genome shotgun (WGS) entry which is preliminary data.</text>
</comment>
<keyword evidence="2" id="KW-0472">Membrane</keyword>
<evidence type="ECO:0000256" key="2">
    <source>
        <dbReference type="SAM" id="Phobius"/>
    </source>
</evidence>
<evidence type="ECO:0000313" key="4">
    <source>
        <dbReference type="EMBL" id="KAF4666378.1"/>
    </source>
</evidence>
<dbReference type="InterPro" id="IPR006222">
    <property type="entry name" value="GCVT_N"/>
</dbReference>
<feature type="domain" description="GCVT N-terminal" evidence="3">
    <location>
        <begin position="439"/>
        <end position="576"/>
    </location>
</feature>
<dbReference type="OrthoDB" id="524799at2759"/>
<dbReference type="AlphaFoldDB" id="A0A7J6M481"/>
<dbReference type="Pfam" id="PF01571">
    <property type="entry name" value="GCV_T"/>
    <property type="match status" value="1"/>
</dbReference>
<evidence type="ECO:0000313" key="5">
    <source>
        <dbReference type="Proteomes" id="UP000591131"/>
    </source>
</evidence>
<accession>A0A7J6M481</accession>
<gene>
    <name evidence="4" type="ORF">FOL47_004114</name>
</gene>
<keyword evidence="2" id="KW-0812">Transmembrane</keyword>
<evidence type="ECO:0000259" key="3">
    <source>
        <dbReference type="Pfam" id="PF01571"/>
    </source>
</evidence>
<dbReference type="InterPro" id="IPR027266">
    <property type="entry name" value="TrmE/GcvT-like"/>
</dbReference>
<feature type="compositionally biased region" description="Acidic residues" evidence="1">
    <location>
        <begin position="349"/>
        <end position="362"/>
    </location>
</feature>
<feature type="transmembrane region" description="Helical" evidence="2">
    <location>
        <begin position="37"/>
        <end position="63"/>
    </location>
</feature>
<feature type="transmembrane region" description="Helical" evidence="2">
    <location>
        <begin position="69"/>
        <end position="86"/>
    </location>
</feature>
<proteinExistence type="predicted"/>
<protein>
    <recommendedName>
        <fullName evidence="3">GCVT N-terminal domain-containing protein</fullName>
    </recommendedName>
</protein>
<sequence>MSNNVRQVNQDYNPSRVIKEVFGIEISENKYARRLQVFLTFAFVPPLINVTFMIMVTILYLPISYQTCFVSLICPFVPLIAYYSFVYASPRLLLLYGLSAWIMIGLRAFALAQVFNHLSLVKALILSCTVNDDGTVIEAVEHSESGGHFADPSMDPLNLDGDDSVHDKYMKKRMEEIDGDFVDKIVKEGKTGGDMFETFEAHLSAIADFKATKVAAATQRESHINKITKVEYNPLHAGQGKAHLMEPSQAPSYALEGRKSLPPEQHVSLQPKGKAVDGRFITGKRSRDKKADPRFATPDARAVAGSNGGLDEKWMEEDDDDNSAKSDREEDEYITDDGDDEFIASREEEFSDEDDDDNEEEDRFERPYEEKGWVDQITSSIAMSRNFQALRANDGDAFPVNVDTESPYGDKMRASGMGEVWREMSPSVMYGEYLETAVPLAHTKTLEEYHAAKRDAVIADESYKQLYWITGEDRQIVADHFLTLGLRNLTTGDVQFSCIIDTRALVLDMCHVYTHPDAIAVLTEGHARPQLYDYLCQYILYSRQSGLDVRIQPITLQAVLSVHGPRASIALSEMFSGMSGDVRLETLNHVTDPESGKATRLPTTAVSAEACGVVVMVGHLLSKDVSSTYELGGAEFFLGLLEYDPGIF</sequence>
<evidence type="ECO:0000256" key="1">
    <source>
        <dbReference type="SAM" id="MobiDB-lite"/>
    </source>
</evidence>